<keyword evidence="6" id="KW-1205">Fibrinolytic toxin</keyword>
<dbReference type="GO" id="GO:0004252">
    <property type="term" value="F:serine-type endopeptidase activity"/>
    <property type="evidence" value="ECO:0007669"/>
    <property type="project" value="InterPro"/>
</dbReference>
<feature type="domain" description="Peptidase S1" evidence="7">
    <location>
        <begin position="74"/>
        <end position="255"/>
    </location>
</feature>
<keyword evidence="4" id="KW-1199">Hemostasis impairing toxin</keyword>
<proteinExistence type="predicted"/>
<evidence type="ECO:0000313" key="9">
    <source>
        <dbReference type="Proteomes" id="UP001153714"/>
    </source>
</evidence>
<reference evidence="8" key="1">
    <citation type="submission" date="2021-12" db="EMBL/GenBank/DDBJ databases">
        <authorList>
            <person name="King R."/>
        </authorList>
    </citation>
    <scope>NUCLEOTIDE SEQUENCE</scope>
</reference>
<name>A0A9N9W8H2_9NEOP</name>
<comment type="subcellular location">
    <subcellularLocation>
        <location evidence="1">Secreted</location>
        <location evidence="1">Extracellular space</location>
    </subcellularLocation>
</comment>
<dbReference type="PRINTS" id="PR00722">
    <property type="entry name" value="CHYMOTRYPSIN"/>
</dbReference>
<dbReference type="PROSITE" id="PS50240">
    <property type="entry name" value="TRYPSIN_DOM"/>
    <property type="match status" value="1"/>
</dbReference>
<dbReference type="SUPFAM" id="SSF50494">
    <property type="entry name" value="Trypsin-like serine proteases"/>
    <property type="match status" value="1"/>
</dbReference>
<dbReference type="PANTHER" id="PTHR24252:SF7">
    <property type="entry name" value="HYALIN"/>
    <property type="match status" value="1"/>
</dbReference>
<comment type="function">
    <text evidence="5">Fibrinolytic activity; shows preferential cleavage of Arg-Gly bonds in all three fibrinogen chains. Contact with the caterpillars causes severe bleeding, due the anticoagulant effect of the protein.</text>
</comment>
<dbReference type="InterPro" id="IPR018114">
    <property type="entry name" value="TRYPSIN_HIS"/>
</dbReference>
<keyword evidence="2" id="KW-0800">Toxin</keyword>
<dbReference type="PANTHER" id="PTHR24252">
    <property type="entry name" value="ACROSIN-RELATED"/>
    <property type="match status" value="1"/>
</dbReference>
<dbReference type="GO" id="GO:0005576">
    <property type="term" value="C:extracellular region"/>
    <property type="evidence" value="ECO:0007669"/>
    <property type="project" value="UniProtKB-SubCell"/>
</dbReference>
<dbReference type="GO" id="GO:0006508">
    <property type="term" value="P:proteolysis"/>
    <property type="evidence" value="ECO:0007669"/>
    <property type="project" value="InterPro"/>
</dbReference>
<dbReference type="GO" id="GO:0090729">
    <property type="term" value="F:toxin activity"/>
    <property type="evidence" value="ECO:0007669"/>
    <property type="project" value="UniProtKB-KW"/>
</dbReference>
<dbReference type="PROSITE" id="PS00134">
    <property type="entry name" value="TRYPSIN_HIS"/>
    <property type="match status" value="1"/>
</dbReference>
<dbReference type="InterPro" id="IPR043504">
    <property type="entry name" value="Peptidase_S1_PA_chymotrypsin"/>
</dbReference>
<evidence type="ECO:0000256" key="4">
    <source>
        <dbReference type="ARBA" id="ARBA00023240"/>
    </source>
</evidence>
<evidence type="ECO:0000259" key="7">
    <source>
        <dbReference type="PROSITE" id="PS50240"/>
    </source>
</evidence>
<accession>A0A9N9W8H2</accession>
<dbReference type="FunFam" id="2.40.10.10:FF:000068">
    <property type="entry name" value="transmembrane protease serine 2"/>
    <property type="match status" value="1"/>
</dbReference>
<keyword evidence="3" id="KW-1015">Disulfide bond</keyword>
<dbReference type="Proteomes" id="UP001153714">
    <property type="component" value="Chromosome 12"/>
</dbReference>
<protein>
    <recommendedName>
        <fullName evidence="7">Peptidase S1 domain-containing protein</fullName>
    </recommendedName>
</protein>
<evidence type="ECO:0000313" key="8">
    <source>
        <dbReference type="EMBL" id="CAG9784081.1"/>
    </source>
</evidence>
<dbReference type="InterPro" id="IPR001254">
    <property type="entry name" value="Trypsin_dom"/>
</dbReference>
<sequence length="255" mass="28037">MKELHAQYNEDVLTNDICVLSNKNQLSKVLLSTGQQLQPSNVSRERLPRGTFCASSIDGSAPPAVVQADMEGYIVGGDFAPIYNFPHSVYLSISCARQNSIDEFICAGSVLNQYFVLTAGHCLEDCGKNSKVVVSIGNEHIDRGVLSTAASCKIHERYDGFTMVNDIALVRLKTPIKFNKNVKRVAISRNPPYNEPAYVAGWGVVDDNKHIGTKRLKYVQQSLWSRDECAKMLRHVPVGTICGGLRNAQTNFAAS</sequence>
<dbReference type="AlphaFoldDB" id="A0A9N9W8H2"/>
<evidence type="ECO:0000256" key="6">
    <source>
        <dbReference type="ARBA" id="ARBA00084094"/>
    </source>
</evidence>
<dbReference type="InterPro" id="IPR001314">
    <property type="entry name" value="Peptidase_S1A"/>
</dbReference>
<reference evidence="8" key="2">
    <citation type="submission" date="2022-10" db="EMBL/GenBank/DDBJ databases">
        <authorList>
            <consortium name="ENA_rothamsted_submissions"/>
            <consortium name="culmorum"/>
            <person name="King R."/>
        </authorList>
    </citation>
    <scope>NUCLEOTIDE SEQUENCE</scope>
</reference>
<dbReference type="InterPro" id="IPR009003">
    <property type="entry name" value="Peptidase_S1_PA"/>
</dbReference>
<dbReference type="Pfam" id="PF00089">
    <property type="entry name" value="Trypsin"/>
    <property type="match status" value="1"/>
</dbReference>
<evidence type="ECO:0000256" key="1">
    <source>
        <dbReference type="ARBA" id="ARBA00004239"/>
    </source>
</evidence>
<keyword evidence="9" id="KW-1185">Reference proteome</keyword>
<evidence type="ECO:0000256" key="3">
    <source>
        <dbReference type="ARBA" id="ARBA00023157"/>
    </source>
</evidence>
<evidence type="ECO:0000256" key="5">
    <source>
        <dbReference type="ARBA" id="ARBA00055534"/>
    </source>
</evidence>
<evidence type="ECO:0000256" key="2">
    <source>
        <dbReference type="ARBA" id="ARBA00022656"/>
    </source>
</evidence>
<dbReference type="CDD" id="cd00190">
    <property type="entry name" value="Tryp_SPc"/>
    <property type="match status" value="1"/>
</dbReference>
<dbReference type="EMBL" id="OU893343">
    <property type="protein sequence ID" value="CAG9784081.1"/>
    <property type="molecule type" value="Genomic_DNA"/>
</dbReference>
<dbReference type="Gene3D" id="2.40.10.10">
    <property type="entry name" value="Trypsin-like serine proteases"/>
    <property type="match status" value="1"/>
</dbReference>
<gene>
    <name evidence="8" type="ORF">DIATSA_LOCUS2200</name>
</gene>
<dbReference type="SMART" id="SM00020">
    <property type="entry name" value="Tryp_SPc"/>
    <property type="match status" value="1"/>
</dbReference>
<organism evidence="8 9">
    <name type="scientific">Diatraea saccharalis</name>
    <name type="common">sugarcane borer</name>
    <dbReference type="NCBI Taxonomy" id="40085"/>
    <lineage>
        <taxon>Eukaryota</taxon>
        <taxon>Metazoa</taxon>
        <taxon>Ecdysozoa</taxon>
        <taxon>Arthropoda</taxon>
        <taxon>Hexapoda</taxon>
        <taxon>Insecta</taxon>
        <taxon>Pterygota</taxon>
        <taxon>Neoptera</taxon>
        <taxon>Endopterygota</taxon>
        <taxon>Lepidoptera</taxon>
        <taxon>Glossata</taxon>
        <taxon>Ditrysia</taxon>
        <taxon>Pyraloidea</taxon>
        <taxon>Crambidae</taxon>
        <taxon>Crambinae</taxon>
        <taxon>Diatraea</taxon>
    </lineage>
</organism>
<dbReference type="OrthoDB" id="6380398at2759"/>